<evidence type="ECO:0000256" key="1">
    <source>
        <dbReference type="ARBA" id="ARBA00001947"/>
    </source>
</evidence>
<evidence type="ECO:0000313" key="10">
    <source>
        <dbReference type="EMBL" id="KAJ7359289.1"/>
    </source>
</evidence>
<dbReference type="PANTHER" id="PTHR11733:SF167">
    <property type="entry name" value="FI17812P1-RELATED"/>
    <property type="match status" value="1"/>
</dbReference>
<proteinExistence type="inferred from homology"/>
<keyword evidence="5" id="KW-0378">Hydrolase</keyword>
<dbReference type="PRINTS" id="PR00786">
    <property type="entry name" value="NEPRILYSIN"/>
</dbReference>
<keyword evidence="11" id="KW-1185">Reference proteome</keyword>
<dbReference type="PROSITE" id="PS51885">
    <property type="entry name" value="NEPRILYSIN"/>
    <property type="match status" value="1"/>
</dbReference>
<dbReference type="AlphaFoldDB" id="A0AAD7AIF8"/>
<feature type="domain" description="Peptidase M13 N-terminal" evidence="9">
    <location>
        <begin position="7"/>
        <end position="84"/>
    </location>
</feature>
<comment type="similarity">
    <text evidence="2">Belongs to the peptidase M13 family.</text>
</comment>
<dbReference type="EMBL" id="JARIHO010000006">
    <property type="protein sequence ID" value="KAJ7359289.1"/>
    <property type="molecule type" value="Genomic_DNA"/>
</dbReference>
<keyword evidence="3" id="KW-0645">Protease</keyword>
<evidence type="ECO:0000256" key="2">
    <source>
        <dbReference type="ARBA" id="ARBA00007357"/>
    </source>
</evidence>
<dbReference type="PANTHER" id="PTHR11733">
    <property type="entry name" value="ZINC METALLOPROTEASE FAMILY M13 NEPRILYSIN-RELATED"/>
    <property type="match status" value="1"/>
</dbReference>
<dbReference type="GO" id="GO:0016485">
    <property type="term" value="P:protein processing"/>
    <property type="evidence" value="ECO:0007669"/>
    <property type="project" value="TreeGrafter"/>
</dbReference>
<dbReference type="InterPro" id="IPR000718">
    <property type="entry name" value="Peptidase_M13"/>
</dbReference>
<evidence type="ECO:0000256" key="3">
    <source>
        <dbReference type="ARBA" id="ARBA00022670"/>
    </source>
</evidence>
<dbReference type="CDD" id="cd08662">
    <property type="entry name" value="M13"/>
    <property type="match status" value="1"/>
</dbReference>
<comment type="cofactor">
    <cofactor evidence="1">
        <name>Zn(2+)</name>
        <dbReference type="ChEBI" id="CHEBI:29105"/>
    </cofactor>
</comment>
<dbReference type="InterPro" id="IPR008753">
    <property type="entry name" value="Peptidase_M13_N"/>
</dbReference>
<keyword evidence="7" id="KW-0482">Metalloprotease</keyword>
<reference evidence="10" key="1">
    <citation type="submission" date="2023-03" db="EMBL/GenBank/DDBJ databases">
        <title>Massive genome expansion in bonnet fungi (Mycena s.s.) driven by repeated elements and novel gene families across ecological guilds.</title>
        <authorList>
            <consortium name="Lawrence Berkeley National Laboratory"/>
            <person name="Harder C.B."/>
            <person name="Miyauchi S."/>
            <person name="Viragh M."/>
            <person name="Kuo A."/>
            <person name="Thoen E."/>
            <person name="Andreopoulos B."/>
            <person name="Lu D."/>
            <person name="Skrede I."/>
            <person name="Drula E."/>
            <person name="Henrissat B."/>
            <person name="Morin E."/>
            <person name="Kohler A."/>
            <person name="Barry K."/>
            <person name="LaButti K."/>
            <person name="Morin E."/>
            <person name="Salamov A."/>
            <person name="Lipzen A."/>
            <person name="Mereny Z."/>
            <person name="Hegedus B."/>
            <person name="Baldrian P."/>
            <person name="Stursova M."/>
            <person name="Weitz H."/>
            <person name="Taylor A."/>
            <person name="Grigoriev I.V."/>
            <person name="Nagy L.G."/>
            <person name="Martin F."/>
            <person name="Kauserud H."/>
        </authorList>
    </citation>
    <scope>NUCLEOTIDE SEQUENCE</scope>
    <source>
        <strain evidence="10">CBHHK002</strain>
    </source>
</reference>
<sequence>KKGAVGDRVEYCARKVEQHLGFAAGRYFVNQTFGGDSREKGTKIIIEILDVFKSSLPNVPWLDKTSADTAAAKATAIRVKVGYPLSPNTRDPASILQYYQDVDVNNDTYFENILSAAAGASSKTWSKLGQHRNPQTWEMWPSVVNAYYSPSSNEDSFYHDLISPPAYVHFRPSYLSYGAFGHVAGHELTHAFDSAGRLYNQHGKLENWWTSSSNAAYQVKQECIETQYSGYTVEDGRGGTIHVNGNLTSGENIGDTGLIQAYRAWKAQYSESLHAGHEFLLPNMNYTREQLFFISFARMWGNTINTAAQVQRIRTDKHSPNIWRVDGTVSNIPEFAAAFSCPQGARLNPPSENRCLFWS</sequence>
<evidence type="ECO:0000259" key="9">
    <source>
        <dbReference type="Pfam" id="PF05649"/>
    </source>
</evidence>
<evidence type="ECO:0000256" key="5">
    <source>
        <dbReference type="ARBA" id="ARBA00022801"/>
    </source>
</evidence>
<comment type="caution">
    <text evidence="10">The sequence shown here is derived from an EMBL/GenBank/DDBJ whole genome shotgun (WGS) entry which is preliminary data.</text>
</comment>
<dbReference type="Pfam" id="PF05649">
    <property type="entry name" value="Peptidase_M13_N"/>
    <property type="match status" value="1"/>
</dbReference>
<evidence type="ECO:0000259" key="8">
    <source>
        <dbReference type="Pfam" id="PF01431"/>
    </source>
</evidence>
<dbReference type="GO" id="GO:0005886">
    <property type="term" value="C:plasma membrane"/>
    <property type="evidence" value="ECO:0007669"/>
    <property type="project" value="TreeGrafter"/>
</dbReference>
<evidence type="ECO:0000313" key="11">
    <source>
        <dbReference type="Proteomes" id="UP001218218"/>
    </source>
</evidence>
<feature type="non-terminal residue" evidence="10">
    <location>
        <position position="1"/>
    </location>
</feature>
<dbReference type="Gene3D" id="3.40.390.10">
    <property type="entry name" value="Collagenase (Catalytic Domain)"/>
    <property type="match status" value="1"/>
</dbReference>
<protein>
    <recommendedName>
        <fullName evidence="12">Endothelin-converting enzyme 1</fullName>
    </recommendedName>
</protein>
<dbReference type="InterPro" id="IPR024079">
    <property type="entry name" value="MetalloPept_cat_dom_sf"/>
</dbReference>
<keyword evidence="6" id="KW-0862">Zinc</keyword>
<dbReference type="GO" id="GO:0004222">
    <property type="term" value="F:metalloendopeptidase activity"/>
    <property type="evidence" value="ECO:0007669"/>
    <property type="project" value="InterPro"/>
</dbReference>
<dbReference type="SUPFAM" id="SSF55486">
    <property type="entry name" value="Metalloproteases ('zincins'), catalytic domain"/>
    <property type="match status" value="1"/>
</dbReference>
<dbReference type="GO" id="GO:0046872">
    <property type="term" value="F:metal ion binding"/>
    <property type="evidence" value="ECO:0007669"/>
    <property type="project" value="UniProtKB-KW"/>
</dbReference>
<evidence type="ECO:0000256" key="7">
    <source>
        <dbReference type="ARBA" id="ARBA00023049"/>
    </source>
</evidence>
<organism evidence="10 11">
    <name type="scientific">Mycena albidolilacea</name>
    <dbReference type="NCBI Taxonomy" id="1033008"/>
    <lineage>
        <taxon>Eukaryota</taxon>
        <taxon>Fungi</taxon>
        <taxon>Dikarya</taxon>
        <taxon>Basidiomycota</taxon>
        <taxon>Agaricomycotina</taxon>
        <taxon>Agaricomycetes</taxon>
        <taxon>Agaricomycetidae</taxon>
        <taxon>Agaricales</taxon>
        <taxon>Marasmiineae</taxon>
        <taxon>Mycenaceae</taxon>
        <taxon>Mycena</taxon>
    </lineage>
</organism>
<keyword evidence="4" id="KW-0479">Metal-binding</keyword>
<feature type="domain" description="Peptidase M13 C-terminal" evidence="8">
    <location>
        <begin position="145"/>
        <end position="355"/>
    </location>
</feature>
<dbReference type="Proteomes" id="UP001218218">
    <property type="component" value="Unassembled WGS sequence"/>
</dbReference>
<evidence type="ECO:0008006" key="12">
    <source>
        <dbReference type="Google" id="ProtNLM"/>
    </source>
</evidence>
<evidence type="ECO:0000256" key="6">
    <source>
        <dbReference type="ARBA" id="ARBA00022833"/>
    </source>
</evidence>
<name>A0AAD7AIF8_9AGAR</name>
<dbReference type="Pfam" id="PF01431">
    <property type="entry name" value="Peptidase_M13"/>
    <property type="match status" value="1"/>
</dbReference>
<dbReference type="InterPro" id="IPR018497">
    <property type="entry name" value="Peptidase_M13_C"/>
</dbReference>
<gene>
    <name evidence="10" type="ORF">DFH08DRAFT_686473</name>
</gene>
<accession>A0AAD7AIF8</accession>
<evidence type="ECO:0000256" key="4">
    <source>
        <dbReference type="ARBA" id="ARBA00022723"/>
    </source>
</evidence>